<dbReference type="EMBL" id="FNGS01000003">
    <property type="protein sequence ID" value="SDL83967.1"/>
    <property type="molecule type" value="Genomic_DNA"/>
</dbReference>
<evidence type="ECO:0000313" key="4">
    <source>
        <dbReference type="Proteomes" id="UP000198901"/>
    </source>
</evidence>
<keyword evidence="4" id="KW-1185">Reference proteome</keyword>
<feature type="coiled-coil region" evidence="1">
    <location>
        <begin position="132"/>
        <end position="187"/>
    </location>
</feature>
<dbReference type="STRING" id="563176.SAMN04488090_1945"/>
<evidence type="ECO:0000256" key="2">
    <source>
        <dbReference type="SAM" id="Phobius"/>
    </source>
</evidence>
<evidence type="ECO:0000313" key="3">
    <source>
        <dbReference type="EMBL" id="SDL83967.1"/>
    </source>
</evidence>
<name>A0A1G9NCY7_9BACT</name>
<keyword evidence="2" id="KW-0812">Transmembrane</keyword>
<reference evidence="3 4" key="1">
    <citation type="submission" date="2016-10" db="EMBL/GenBank/DDBJ databases">
        <authorList>
            <person name="de Groot N.N."/>
        </authorList>
    </citation>
    <scope>NUCLEOTIDE SEQUENCE [LARGE SCALE GENOMIC DNA]</scope>
    <source>
        <strain evidence="3 4">DSM 21668</strain>
    </source>
</reference>
<keyword evidence="1" id="KW-0175">Coiled coil</keyword>
<dbReference type="OrthoDB" id="1120747at2"/>
<gene>
    <name evidence="3" type="ORF">SAMN04488090_1945</name>
</gene>
<dbReference type="AlphaFoldDB" id="A0A1G9NCY7"/>
<accession>A0A1G9NCY7</accession>
<dbReference type="Proteomes" id="UP000198901">
    <property type="component" value="Unassembled WGS sequence"/>
</dbReference>
<evidence type="ECO:0000256" key="1">
    <source>
        <dbReference type="SAM" id="Coils"/>
    </source>
</evidence>
<protein>
    <recommendedName>
        <fullName evidence="5">Anti-sigma factor</fullName>
    </recommendedName>
</protein>
<evidence type="ECO:0008006" key="5">
    <source>
        <dbReference type="Google" id="ProtNLM"/>
    </source>
</evidence>
<keyword evidence="2" id="KW-0472">Membrane</keyword>
<feature type="transmembrane region" description="Helical" evidence="2">
    <location>
        <begin position="68"/>
        <end position="87"/>
    </location>
</feature>
<sequence>MKKDRIERFIRDNREEFDAFEPPLGMWAEIERRLPEPVFPSDEEKETKIIPLGTGADRKKRFFLDWRMAAGVVLLLGVGFFAGQYFVKPKNTDPIIAKVSPEEGKTAFRYASLIESKREEIRTIEQTDPTLYREFASEIERLDSDYQNLRSELPQTPNQEELVDAMIQNLQMQLDILNRQLQIINKIQQSKQSHEKTI</sequence>
<dbReference type="RefSeq" id="WP_093200992.1">
    <property type="nucleotide sequence ID" value="NZ_FNGS01000003.1"/>
</dbReference>
<keyword evidence="2" id="KW-1133">Transmembrane helix</keyword>
<proteinExistence type="predicted"/>
<organism evidence="3 4">
    <name type="scientific">Siphonobacter aquaeclarae</name>
    <dbReference type="NCBI Taxonomy" id="563176"/>
    <lineage>
        <taxon>Bacteria</taxon>
        <taxon>Pseudomonadati</taxon>
        <taxon>Bacteroidota</taxon>
        <taxon>Cytophagia</taxon>
        <taxon>Cytophagales</taxon>
        <taxon>Cytophagaceae</taxon>
        <taxon>Siphonobacter</taxon>
    </lineage>
</organism>